<dbReference type="Gene3D" id="3.40.190.10">
    <property type="entry name" value="Periplasmic binding protein-like II"/>
    <property type="match status" value="2"/>
</dbReference>
<keyword evidence="5" id="KW-0813">Transport</keyword>
<evidence type="ECO:0000256" key="7">
    <source>
        <dbReference type="ARBA" id="ARBA00022764"/>
    </source>
</evidence>
<evidence type="ECO:0000256" key="8">
    <source>
        <dbReference type="ARBA" id="ARBA00034473"/>
    </source>
</evidence>
<dbReference type="InterPro" id="IPR050490">
    <property type="entry name" value="Bact_solute-bd_prot1"/>
</dbReference>
<name>A0A8J3DGK7_9HYPH</name>
<dbReference type="AlphaFoldDB" id="A0A8J3DGK7"/>
<dbReference type="EMBL" id="BMZO01000002">
    <property type="protein sequence ID" value="GHC65179.1"/>
    <property type="molecule type" value="Genomic_DNA"/>
</dbReference>
<evidence type="ECO:0000256" key="6">
    <source>
        <dbReference type="ARBA" id="ARBA00022729"/>
    </source>
</evidence>
<dbReference type="SUPFAM" id="SSF53850">
    <property type="entry name" value="Periplasmic binding protein-like II"/>
    <property type="match status" value="1"/>
</dbReference>
<gene>
    <name evidence="10" type="primary">ugpB</name>
    <name evidence="10" type="ORF">GCM10010136_07740</name>
</gene>
<dbReference type="RefSeq" id="WP_189488072.1">
    <property type="nucleotide sequence ID" value="NZ_BMZO01000002.1"/>
</dbReference>
<feature type="signal peptide" evidence="9">
    <location>
        <begin position="1"/>
        <end position="23"/>
    </location>
</feature>
<comment type="subunit">
    <text evidence="3">The complex is composed of two ATP-binding proteins (UgpC), two transmembrane proteins (UgpA and UgpE) and a solute-binding protein (UgpB).</text>
</comment>
<organism evidence="10 11">
    <name type="scientific">Limoniibacter endophyticus</name>
    <dbReference type="NCBI Taxonomy" id="1565040"/>
    <lineage>
        <taxon>Bacteria</taxon>
        <taxon>Pseudomonadati</taxon>
        <taxon>Pseudomonadota</taxon>
        <taxon>Alphaproteobacteria</taxon>
        <taxon>Hyphomicrobiales</taxon>
        <taxon>Bartonellaceae</taxon>
        <taxon>Limoniibacter</taxon>
    </lineage>
</organism>
<keyword evidence="6 9" id="KW-0732">Signal</keyword>
<keyword evidence="11" id="KW-1185">Reference proteome</keyword>
<evidence type="ECO:0000256" key="4">
    <source>
        <dbReference type="ARBA" id="ARBA00017470"/>
    </source>
</evidence>
<reference evidence="10" key="1">
    <citation type="journal article" date="2014" name="Int. J. Syst. Evol. Microbiol.">
        <title>Complete genome sequence of Corynebacterium casei LMG S-19264T (=DSM 44701T), isolated from a smear-ripened cheese.</title>
        <authorList>
            <consortium name="US DOE Joint Genome Institute (JGI-PGF)"/>
            <person name="Walter F."/>
            <person name="Albersmeier A."/>
            <person name="Kalinowski J."/>
            <person name="Ruckert C."/>
        </authorList>
    </citation>
    <scope>NUCLEOTIDE SEQUENCE</scope>
    <source>
        <strain evidence="10">KCTC 42097</strain>
    </source>
</reference>
<evidence type="ECO:0000256" key="2">
    <source>
        <dbReference type="ARBA" id="ARBA00008520"/>
    </source>
</evidence>
<dbReference type="CDD" id="cd14748">
    <property type="entry name" value="PBP2_UgpB"/>
    <property type="match status" value="1"/>
</dbReference>
<comment type="subcellular location">
    <subcellularLocation>
        <location evidence="1">Periplasm</location>
    </subcellularLocation>
</comment>
<sequence length="440" mass="48082">MRSTLKTLLLAAVSVAAVSPAFAQTEIQFWHGFNGRLAELLNAQVEEFNGSQSDYKVVATPKGTYAETLNAGIAAFRAGEQPHILQVFEVGTATMMAAKGAVKPVYELMAESGLPFDPKNYLSPVAGYYTNTDNQMLSLPYNSSTPVMYVNRDALEEAGIDPDIDLSTWEKVTPVLAKLKQSGRSCGFTTSWMSWIQLETMSALHNIEFATNENGFGGFDTELKFNQPLHVQHISLLGDWAKEGYFQYGGRSSAAGPLFRSGECAIYTESSAGYAGIKSEAKFDFDVRRLPYHEGVEGAPQNTIIGGASLWAMSGKTADEYKGVAAFMNFLSSTDIQAKWHQDTGYLPITNAAYEKTKADGFYEKNPGTDIAILQMTEKEPTAISKGVRLGFFSQIRDIVDEELEGVWNGSKTAEDALNTAVERGNEQLRRFESANSAGN</sequence>
<reference evidence="10" key="2">
    <citation type="submission" date="2020-09" db="EMBL/GenBank/DDBJ databases">
        <authorList>
            <person name="Sun Q."/>
            <person name="Kim S."/>
        </authorList>
    </citation>
    <scope>NUCLEOTIDE SEQUENCE</scope>
    <source>
        <strain evidence="10">KCTC 42097</strain>
    </source>
</reference>
<comment type="caution">
    <text evidence="10">The sequence shown here is derived from an EMBL/GenBank/DDBJ whole genome shotgun (WGS) entry which is preliminary data.</text>
</comment>
<dbReference type="NCBIfam" id="NF008211">
    <property type="entry name" value="PRK10974.1"/>
    <property type="match status" value="1"/>
</dbReference>
<dbReference type="Pfam" id="PF13416">
    <property type="entry name" value="SBP_bac_8"/>
    <property type="match status" value="1"/>
</dbReference>
<evidence type="ECO:0000313" key="11">
    <source>
        <dbReference type="Proteomes" id="UP000641137"/>
    </source>
</evidence>
<feature type="chain" id="PRO_5035170960" description="sn-glycerol-3-phosphate-binding periplasmic protein UgpB" evidence="9">
    <location>
        <begin position="24"/>
        <end position="440"/>
    </location>
</feature>
<evidence type="ECO:0000256" key="9">
    <source>
        <dbReference type="SAM" id="SignalP"/>
    </source>
</evidence>
<evidence type="ECO:0000256" key="1">
    <source>
        <dbReference type="ARBA" id="ARBA00004418"/>
    </source>
</evidence>
<evidence type="ECO:0000256" key="5">
    <source>
        <dbReference type="ARBA" id="ARBA00022448"/>
    </source>
</evidence>
<dbReference type="PANTHER" id="PTHR43649">
    <property type="entry name" value="ARABINOSE-BINDING PROTEIN-RELATED"/>
    <property type="match status" value="1"/>
</dbReference>
<evidence type="ECO:0000256" key="3">
    <source>
        <dbReference type="ARBA" id="ARBA00011557"/>
    </source>
</evidence>
<dbReference type="GO" id="GO:0042597">
    <property type="term" value="C:periplasmic space"/>
    <property type="evidence" value="ECO:0007669"/>
    <property type="project" value="UniProtKB-SubCell"/>
</dbReference>
<evidence type="ECO:0000313" key="10">
    <source>
        <dbReference type="EMBL" id="GHC65179.1"/>
    </source>
</evidence>
<accession>A0A8J3DGK7</accession>
<keyword evidence="7" id="KW-0574">Periplasm</keyword>
<dbReference type="InterPro" id="IPR006059">
    <property type="entry name" value="SBP"/>
</dbReference>
<protein>
    <recommendedName>
        <fullName evidence="4">sn-glycerol-3-phosphate-binding periplasmic protein UgpB</fullName>
    </recommendedName>
</protein>
<dbReference type="Proteomes" id="UP000641137">
    <property type="component" value="Unassembled WGS sequence"/>
</dbReference>
<comment type="function">
    <text evidence="8">Part of the ABC transporter complex UgpBAEC involved in sn-glycerol-3-phosphate (G3P) import. Binds G3P.</text>
</comment>
<proteinExistence type="inferred from homology"/>
<comment type="similarity">
    <text evidence="2">Belongs to the bacterial solute-binding protein 1 family.</text>
</comment>
<dbReference type="PANTHER" id="PTHR43649:SF31">
    <property type="entry name" value="SN-GLYCEROL-3-PHOSPHATE-BINDING PERIPLASMIC PROTEIN UGPB"/>
    <property type="match status" value="1"/>
</dbReference>